<dbReference type="AlphaFoldDB" id="A0AAC8PUM7"/>
<name>A0AAC8PUM7_9GAMM</name>
<dbReference type="RefSeq" id="WP_046696006.1">
    <property type="nucleotide sequence ID" value="NZ_CP011376.1"/>
</dbReference>
<accession>A0AAC8PUM7</accession>
<reference evidence="1 2" key="1">
    <citation type="submission" date="2015-05" db="EMBL/GenBank/DDBJ databases">
        <authorList>
            <person name="Dickey A."/>
            <person name="Clawson M."/>
            <person name="Bono J."/>
            <person name="Loy J.D."/>
        </authorList>
    </citation>
    <scope>NUCLEOTIDE SEQUENCE [LARGE SCALE GENOMIC DNA]</scope>
    <source>
        <strain evidence="1 2">22581</strain>
    </source>
</reference>
<organism evidence="1 2">
    <name type="scientific">Moraxella bovoculi</name>
    <dbReference type="NCBI Taxonomy" id="386891"/>
    <lineage>
        <taxon>Bacteria</taxon>
        <taxon>Pseudomonadati</taxon>
        <taxon>Pseudomonadota</taxon>
        <taxon>Gammaproteobacteria</taxon>
        <taxon>Moraxellales</taxon>
        <taxon>Moraxellaceae</taxon>
        <taxon>Moraxella</taxon>
    </lineage>
</organism>
<sequence>MGLNSEITADIANAFDADLSDAVTEFTAIRRVHGANDWAINDNTGKDEEYQGRGVFGSYNAYEIDGQTVAVHDVKLTCLQSEVDEVPLIDDVINDMRVLNVGKDPANVTWVMQLRGLNYGHEVG</sequence>
<dbReference type="EMBL" id="CP011376">
    <property type="protein sequence ID" value="AKG07121.1"/>
    <property type="molecule type" value="Genomic_DNA"/>
</dbReference>
<gene>
    <name evidence="1" type="ORF">AAX06_01830</name>
</gene>
<protein>
    <submittedName>
        <fullName evidence="1">Glutamate 5-kinase</fullName>
    </submittedName>
</protein>
<proteinExistence type="predicted"/>
<evidence type="ECO:0000313" key="2">
    <source>
        <dbReference type="Proteomes" id="UP000077465"/>
    </source>
</evidence>
<dbReference type="Proteomes" id="UP000077465">
    <property type="component" value="Chromosome"/>
</dbReference>
<evidence type="ECO:0000313" key="1">
    <source>
        <dbReference type="EMBL" id="AKG07121.1"/>
    </source>
</evidence>